<dbReference type="Proteomes" id="UP001156601">
    <property type="component" value="Unassembled WGS sequence"/>
</dbReference>
<reference evidence="3" key="1">
    <citation type="journal article" date="2014" name="Int. J. Syst. Evol. Microbiol.">
        <title>Complete genome sequence of Corynebacterium casei LMG S-19264T (=DSM 44701T), isolated from a smear-ripened cheese.</title>
        <authorList>
            <consortium name="US DOE Joint Genome Institute (JGI-PGF)"/>
            <person name="Walter F."/>
            <person name="Albersmeier A."/>
            <person name="Kalinowski J."/>
            <person name="Ruckert C."/>
        </authorList>
    </citation>
    <scope>NUCLEOTIDE SEQUENCE</scope>
    <source>
        <strain evidence="3">NBRC 110023</strain>
    </source>
</reference>
<evidence type="ECO:0000259" key="2">
    <source>
        <dbReference type="Pfam" id="PF10671"/>
    </source>
</evidence>
<keyword evidence="4" id="KW-1185">Reference proteome</keyword>
<dbReference type="RefSeq" id="WP_284217226.1">
    <property type="nucleotide sequence ID" value="NZ_BSOT01000005.1"/>
</dbReference>
<dbReference type="EMBL" id="BSOT01000005">
    <property type="protein sequence ID" value="GLR70952.1"/>
    <property type="molecule type" value="Genomic_DNA"/>
</dbReference>
<evidence type="ECO:0000313" key="4">
    <source>
        <dbReference type="Proteomes" id="UP001156601"/>
    </source>
</evidence>
<organism evidence="3 4">
    <name type="scientific">Agaribacter marinus</name>
    <dbReference type="NCBI Taxonomy" id="1431249"/>
    <lineage>
        <taxon>Bacteria</taxon>
        <taxon>Pseudomonadati</taxon>
        <taxon>Pseudomonadota</taxon>
        <taxon>Gammaproteobacteria</taxon>
        <taxon>Alteromonadales</taxon>
        <taxon>Alteromonadaceae</taxon>
        <taxon>Agaribacter</taxon>
    </lineage>
</organism>
<evidence type="ECO:0000256" key="1">
    <source>
        <dbReference type="SAM" id="MobiDB-lite"/>
    </source>
</evidence>
<comment type="caution">
    <text evidence="3">The sequence shown here is derived from an EMBL/GenBank/DDBJ whole genome shotgun (WGS) entry which is preliminary data.</text>
</comment>
<dbReference type="AlphaFoldDB" id="A0AA37WIF7"/>
<feature type="domain" description="Toxin co-regulated pilus biosynthesis protein Q C-terminal" evidence="2">
    <location>
        <begin position="103"/>
        <end position="176"/>
    </location>
</feature>
<proteinExistence type="predicted"/>
<feature type="region of interest" description="Disordered" evidence="1">
    <location>
        <begin position="20"/>
        <end position="39"/>
    </location>
</feature>
<name>A0AA37WIF7_9ALTE</name>
<accession>A0AA37WIF7</accession>
<dbReference type="InterPro" id="IPR018927">
    <property type="entry name" value="Pilus_synth_Q_C"/>
</dbReference>
<gene>
    <name evidence="3" type="ORF">GCM10007852_18600</name>
</gene>
<reference evidence="3" key="2">
    <citation type="submission" date="2023-01" db="EMBL/GenBank/DDBJ databases">
        <title>Draft genome sequence of Agaribacter marinus strain NBRC 110023.</title>
        <authorList>
            <person name="Sun Q."/>
            <person name="Mori K."/>
        </authorList>
    </citation>
    <scope>NUCLEOTIDE SEQUENCE</scope>
    <source>
        <strain evidence="3">NBRC 110023</strain>
    </source>
</reference>
<sequence>MLVVIAGAIAFLLFMPEDTGSPESASAPKTRPSSNSLQDSVSRFYSKFRQTSRDPIKEKYGDYVIPNEKDDTPIDQQIKSVTKVNFPPLDNWEGAYKQRAFGSGSTLKKEAKQHAMDGGMTLIWDLNQDFVIKKRFTSENSVAGMLYEIAGAIDANFEKQVRVYFCGKKRTIIITDNATEYLELNCQRYQSFY</sequence>
<protein>
    <recommendedName>
        <fullName evidence="2">Toxin co-regulated pilus biosynthesis protein Q C-terminal domain-containing protein</fullName>
    </recommendedName>
</protein>
<dbReference type="Pfam" id="PF10671">
    <property type="entry name" value="TcpQ"/>
    <property type="match status" value="1"/>
</dbReference>
<evidence type="ECO:0000313" key="3">
    <source>
        <dbReference type="EMBL" id="GLR70952.1"/>
    </source>
</evidence>